<evidence type="ECO:0000259" key="7">
    <source>
        <dbReference type="PROSITE" id="PS50850"/>
    </source>
</evidence>
<feature type="transmembrane region" description="Helical" evidence="6">
    <location>
        <begin position="572"/>
        <end position="593"/>
    </location>
</feature>
<feature type="transmembrane region" description="Helical" evidence="6">
    <location>
        <begin position="546"/>
        <end position="566"/>
    </location>
</feature>
<keyword evidence="4 6" id="KW-0472">Membrane</keyword>
<evidence type="ECO:0000256" key="1">
    <source>
        <dbReference type="ARBA" id="ARBA00004141"/>
    </source>
</evidence>
<dbReference type="SUPFAM" id="SSF103473">
    <property type="entry name" value="MFS general substrate transporter"/>
    <property type="match status" value="1"/>
</dbReference>
<evidence type="ECO:0000256" key="2">
    <source>
        <dbReference type="ARBA" id="ARBA00022692"/>
    </source>
</evidence>
<sequence>MFSSSHSTHVLSASSALQTSPRRQPLSTWRLSLLLCFLSSCHRLPATSHLFGHSSHLHSHLHFRKKRKKNVAIDTRTNISSMKQEVIEDSSSTASTIQEQAYNFPATNRDNNPTATSPSPLNNNNSTKTDAEADSLRNPGAATPVVVHQGYWKQRFMIRPHFQGDPRVELSRFRKAVILSIISQAGCLGGFSSTIYFPSLVQIEQDLNTSTTAINASVSLFILFMGISPLVSSTLSDYFKIRRVLYIGSTLIFALASLGGGFSTSVATLTIARIFQAVGSGGASILGAGTVADIYPPEEQGTSMGLMFLGQFLGPVLGPPIGGVLAEAFGWQATFFFMAIVSALVIVELFFLLPETYREDPKDALEQLESKGEASEIVEPAKKKRFNPFQSVLLLRHTVVLLASIETGMIFALMFSIETLIPLLFKKFYGLSETQVGLTYLGAGAGSVLGSVLGGKMSDLSLMRAQRKNGGDLVLEDRLSVNMWIAGFAIVPLGALLFGWGAQEHLSIAVPIVGFGLYNFGMAQVMAAGSAYLVNAIPGQGSSATAAANFMRMVLACIFSLIAQIIVDHIGYGYYGVLQAALNILCMALFYLVKLKGASMRATAARKELALSQ</sequence>
<dbReference type="InterPro" id="IPR011701">
    <property type="entry name" value="MFS"/>
</dbReference>
<feature type="transmembrane region" description="Helical" evidence="6">
    <location>
        <begin position="213"/>
        <end position="232"/>
    </location>
</feature>
<dbReference type="AlphaFoldDB" id="A0A9P8CVS6"/>
<accession>A0A9P8CVS6</accession>
<evidence type="ECO:0000256" key="5">
    <source>
        <dbReference type="SAM" id="MobiDB-lite"/>
    </source>
</evidence>
<proteinExistence type="predicted"/>
<dbReference type="PANTHER" id="PTHR23502">
    <property type="entry name" value="MAJOR FACILITATOR SUPERFAMILY"/>
    <property type="match status" value="1"/>
</dbReference>
<dbReference type="InterPro" id="IPR036259">
    <property type="entry name" value="MFS_trans_sf"/>
</dbReference>
<evidence type="ECO:0000256" key="6">
    <source>
        <dbReference type="SAM" id="Phobius"/>
    </source>
</evidence>
<feature type="transmembrane region" description="Helical" evidence="6">
    <location>
        <begin position="244"/>
        <end position="262"/>
    </location>
</feature>
<keyword evidence="2 6" id="KW-0812">Transmembrane</keyword>
<feature type="transmembrane region" description="Helical" evidence="6">
    <location>
        <begin position="437"/>
        <end position="458"/>
    </location>
</feature>
<comment type="subcellular location">
    <subcellularLocation>
        <location evidence="1">Membrane</location>
        <topology evidence="1">Multi-pass membrane protein</topology>
    </subcellularLocation>
</comment>
<feature type="transmembrane region" description="Helical" evidence="6">
    <location>
        <begin position="274"/>
        <end position="294"/>
    </location>
</feature>
<feature type="transmembrane region" description="Helical" evidence="6">
    <location>
        <begin position="508"/>
        <end position="534"/>
    </location>
</feature>
<feature type="domain" description="Major facilitator superfamily (MFS) profile" evidence="7">
    <location>
        <begin position="178"/>
        <end position="598"/>
    </location>
</feature>
<dbReference type="CDD" id="cd17323">
    <property type="entry name" value="MFS_Tpo1_MDR_like"/>
    <property type="match status" value="1"/>
</dbReference>
<name>A0A9P8CVS6_MORAP</name>
<dbReference type="Pfam" id="PF07690">
    <property type="entry name" value="MFS_1"/>
    <property type="match status" value="1"/>
</dbReference>
<evidence type="ECO:0000313" key="9">
    <source>
        <dbReference type="Proteomes" id="UP000717515"/>
    </source>
</evidence>
<dbReference type="GO" id="GO:0005886">
    <property type="term" value="C:plasma membrane"/>
    <property type="evidence" value="ECO:0007669"/>
    <property type="project" value="TreeGrafter"/>
</dbReference>
<dbReference type="EMBL" id="JAIFTL010000304">
    <property type="protein sequence ID" value="KAG9320316.1"/>
    <property type="molecule type" value="Genomic_DNA"/>
</dbReference>
<evidence type="ECO:0000313" key="8">
    <source>
        <dbReference type="EMBL" id="KAG9320316.1"/>
    </source>
</evidence>
<feature type="transmembrane region" description="Helical" evidence="6">
    <location>
        <begin position="331"/>
        <end position="353"/>
    </location>
</feature>
<gene>
    <name evidence="8" type="ORF">KVV02_004935</name>
</gene>
<organism evidence="8 9">
    <name type="scientific">Mortierella alpina</name>
    <name type="common">Oleaginous fungus</name>
    <name type="synonym">Mortierella renispora</name>
    <dbReference type="NCBI Taxonomy" id="64518"/>
    <lineage>
        <taxon>Eukaryota</taxon>
        <taxon>Fungi</taxon>
        <taxon>Fungi incertae sedis</taxon>
        <taxon>Mucoromycota</taxon>
        <taxon>Mortierellomycotina</taxon>
        <taxon>Mortierellomycetes</taxon>
        <taxon>Mortierellales</taxon>
        <taxon>Mortierellaceae</taxon>
        <taxon>Mortierella</taxon>
    </lineage>
</organism>
<feature type="transmembrane region" description="Helical" evidence="6">
    <location>
        <begin position="393"/>
        <end position="417"/>
    </location>
</feature>
<comment type="caution">
    <text evidence="8">The sequence shown here is derived from an EMBL/GenBank/DDBJ whole genome shotgun (WGS) entry which is preliminary data.</text>
</comment>
<dbReference type="InterPro" id="IPR020846">
    <property type="entry name" value="MFS_dom"/>
</dbReference>
<protein>
    <recommendedName>
        <fullName evidence="7">Major facilitator superfamily (MFS) profile domain-containing protein</fullName>
    </recommendedName>
</protein>
<feature type="transmembrane region" description="Helical" evidence="6">
    <location>
        <begin position="306"/>
        <end position="325"/>
    </location>
</feature>
<feature type="compositionally biased region" description="Low complexity" evidence="5">
    <location>
        <begin position="111"/>
        <end position="127"/>
    </location>
</feature>
<dbReference type="PROSITE" id="PS50850">
    <property type="entry name" value="MFS"/>
    <property type="match status" value="1"/>
</dbReference>
<feature type="transmembrane region" description="Helical" evidence="6">
    <location>
        <begin position="176"/>
        <end position="201"/>
    </location>
</feature>
<keyword evidence="3 6" id="KW-1133">Transmembrane helix</keyword>
<dbReference type="Gene3D" id="1.20.1720.10">
    <property type="entry name" value="Multidrug resistance protein D"/>
    <property type="match status" value="1"/>
</dbReference>
<dbReference type="GO" id="GO:0022857">
    <property type="term" value="F:transmembrane transporter activity"/>
    <property type="evidence" value="ECO:0007669"/>
    <property type="project" value="InterPro"/>
</dbReference>
<evidence type="ECO:0000256" key="3">
    <source>
        <dbReference type="ARBA" id="ARBA00022989"/>
    </source>
</evidence>
<feature type="region of interest" description="Disordered" evidence="5">
    <location>
        <begin position="103"/>
        <end position="139"/>
    </location>
</feature>
<reference evidence="8" key="1">
    <citation type="submission" date="2021-07" db="EMBL/GenBank/DDBJ databases">
        <title>Draft genome of Mortierella alpina, strain LL118, isolated from an aspen leaf litter sample.</title>
        <authorList>
            <person name="Yang S."/>
            <person name="Vinatzer B.A."/>
        </authorList>
    </citation>
    <scope>NUCLEOTIDE SEQUENCE</scope>
    <source>
        <strain evidence="8">LL118</strain>
    </source>
</reference>
<evidence type="ECO:0000256" key="4">
    <source>
        <dbReference type="ARBA" id="ARBA00023136"/>
    </source>
</evidence>
<dbReference type="PANTHER" id="PTHR23502:SF5">
    <property type="entry name" value="QUINIDINE RESISTANCE PROTEIN 3"/>
    <property type="match status" value="1"/>
</dbReference>
<dbReference type="Proteomes" id="UP000717515">
    <property type="component" value="Unassembled WGS sequence"/>
</dbReference>
<feature type="transmembrane region" description="Helical" evidence="6">
    <location>
        <begin position="479"/>
        <end position="502"/>
    </location>
</feature>